<proteinExistence type="predicted"/>
<dbReference type="OrthoDB" id="1689146at2759"/>
<feature type="transmembrane region" description="Helical" evidence="1">
    <location>
        <begin position="34"/>
        <end position="53"/>
    </location>
</feature>
<sequence length="728" mass="83736">MNNSIVGGLIYVKVRRAMELFPPRLRTLWKDWELRAMVLLSLNLQVLLIFFGNRRKYTNRIWIRIVLWCSYLMADWIATVALGVILDNLGNVVEGIGKDGSLDSDVELTAFWAPFLLLHLGGPDTITAYSLEDNELWLRHLLGLGVETGVALYIFLMAWTGSRLSILTILMLCAGIIKYGERTWALRSASNEEFRASMLTSADPGPNYAKFMQEYSLKQFEGFQVIAEEINEVHVPVDLSSVRDDSNRDASELLMAHNLLQIFKRLFVDLILGVDDRESSQSLFAKIDRDKAFKLIEIELGFVYDMLYTKAPVIHSLRACILRLISFACTCSVLVFFLLADHKHSSVDLFITYLLLCAAVVLEVYAVLLLFSSDWTDLWLCKRRPSFNIAKSIAFLQLPKPPRWSNSMAQFNALSFYLNDKTTICDGIQKLVCLNKVLEKYRYTKYREVSSYLRQLIFDHLQRISEELKSHGAAVDIRPIISCRGSRVLKEYNHPELDWSVKVDYDQSILIWHIATYVCYKEDHPKTSEVPENDYSKLSKRLSQYMIYLLVMHPYMLPVGIGMIRFRDTQAEVIRFFEEYNSTSDITQSQTCTIRNVCLWAKEYLSTRKSRVDKFKACKMLLKVNTAVVPVKVKGDRSKSVLFEGCRLASQLQQALPDDKDKKWEMISSVWVEMLAYAASQCRGNYHAHQLRRGGELLSHVWLLMAHFGLTDQFQISQGHARVKLVVN</sequence>
<feature type="transmembrane region" description="Helical" evidence="1">
    <location>
        <begin position="545"/>
        <end position="566"/>
    </location>
</feature>
<reference evidence="3" key="1">
    <citation type="submission" date="2020-03" db="EMBL/GenBank/DDBJ databases">
        <title>A high-quality chromosome-level genome assembly of a woody plant with both climbing and erect habits, Rhamnella rubrinervis.</title>
        <authorList>
            <person name="Lu Z."/>
            <person name="Yang Y."/>
            <person name="Zhu X."/>
            <person name="Sun Y."/>
        </authorList>
    </citation>
    <scope>NUCLEOTIDE SEQUENCE</scope>
    <source>
        <strain evidence="3">BYM</strain>
        <tissue evidence="3">Leaf</tissue>
    </source>
</reference>
<evidence type="ECO:0000259" key="2">
    <source>
        <dbReference type="Pfam" id="PF13968"/>
    </source>
</evidence>
<dbReference type="AlphaFoldDB" id="A0A8K0MN24"/>
<dbReference type="PANTHER" id="PTHR31325">
    <property type="entry name" value="OS01G0798800 PROTEIN-RELATED"/>
    <property type="match status" value="1"/>
</dbReference>
<keyword evidence="4" id="KW-1185">Reference proteome</keyword>
<dbReference type="EMBL" id="VOIH02000003">
    <property type="protein sequence ID" value="KAF3451999.1"/>
    <property type="molecule type" value="Genomic_DNA"/>
</dbReference>
<feature type="transmembrane region" description="Helical" evidence="1">
    <location>
        <begin position="320"/>
        <end position="339"/>
    </location>
</feature>
<dbReference type="InterPro" id="IPR025315">
    <property type="entry name" value="DUF4220"/>
</dbReference>
<organism evidence="3 4">
    <name type="scientific">Rhamnella rubrinervis</name>
    <dbReference type="NCBI Taxonomy" id="2594499"/>
    <lineage>
        <taxon>Eukaryota</taxon>
        <taxon>Viridiplantae</taxon>
        <taxon>Streptophyta</taxon>
        <taxon>Embryophyta</taxon>
        <taxon>Tracheophyta</taxon>
        <taxon>Spermatophyta</taxon>
        <taxon>Magnoliopsida</taxon>
        <taxon>eudicotyledons</taxon>
        <taxon>Gunneridae</taxon>
        <taxon>Pentapetalae</taxon>
        <taxon>rosids</taxon>
        <taxon>fabids</taxon>
        <taxon>Rosales</taxon>
        <taxon>Rhamnaceae</taxon>
        <taxon>rhamnoid group</taxon>
        <taxon>Rhamneae</taxon>
        <taxon>Rhamnella</taxon>
    </lineage>
</organism>
<dbReference type="InterPro" id="IPR007658">
    <property type="entry name" value="DUF594"/>
</dbReference>
<keyword evidence="1" id="KW-0472">Membrane</keyword>
<evidence type="ECO:0000256" key="1">
    <source>
        <dbReference type="SAM" id="Phobius"/>
    </source>
</evidence>
<accession>A0A8K0MN24</accession>
<feature type="transmembrane region" description="Helical" evidence="1">
    <location>
        <begin position="150"/>
        <end position="177"/>
    </location>
</feature>
<evidence type="ECO:0000313" key="4">
    <source>
        <dbReference type="Proteomes" id="UP000796880"/>
    </source>
</evidence>
<feature type="transmembrane region" description="Helical" evidence="1">
    <location>
        <begin position="65"/>
        <end position="86"/>
    </location>
</feature>
<dbReference type="Pfam" id="PF13968">
    <property type="entry name" value="DUF4220"/>
    <property type="match status" value="1"/>
</dbReference>
<gene>
    <name evidence="3" type="ORF">FNV43_RR08095</name>
</gene>
<dbReference type="Proteomes" id="UP000796880">
    <property type="component" value="Unassembled WGS sequence"/>
</dbReference>
<feature type="transmembrane region" description="Helical" evidence="1">
    <location>
        <begin position="351"/>
        <end position="371"/>
    </location>
</feature>
<feature type="domain" description="DUF4220" evidence="2">
    <location>
        <begin position="68"/>
        <end position="415"/>
    </location>
</feature>
<protein>
    <recommendedName>
        <fullName evidence="2">DUF4220 domain-containing protein</fullName>
    </recommendedName>
</protein>
<comment type="caution">
    <text evidence="3">The sequence shown here is derived from an EMBL/GenBank/DDBJ whole genome shotgun (WGS) entry which is preliminary data.</text>
</comment>
<dbReference type="Pfam" id="PF04578">
    <property type="entry name" value="DUF594"/>
    <property type="match status" value="1"/>
</dbReference>
<evidence type="ECO:0000313" key="3">
    <source>
        <dbReference type="EMBL" id="KAF3451999.1"/>
    </source>
</evidence>
<keyword evidence="1" id="KW-1133">Transmembrane helix</keyword>
<name>A0A8K0MN24_9ROSA</name>
<keyword evidence="1" id="KW-0812">Transmembrane</keyword>